<name>A0A7S1VCJ6_9EUKA</name>
<gene>
    <name evidence="1" type="ORF">SSP0437_LOCUS5338</name>
</gene>
<organism evidence="1">
    <name type="scientific">Sexangularia sp. CB-2014</name>
    <dbReference type="NCBI Taxonomy" id="1486929"/>
    <lineage>
        <taxon>Eukaryota</taxon>
        <taxon>Amoebozoa</taxon>
        <taxon>Tubulinea</taxon>
        <taxon>Elardia</taxon>
        <taxon>Arcellinida</taxon>
        <taxon>Arcellinida incertae sedis</taxon>
        <taxon>Sexangularia</taxon>
    </lineage>
</organism>
<evidence type="ECO:0000313" key="1">
    <source>
        <dbReference type="EMBL" id="CAD9295344.1"/>
    </source>
</evidence>
<sequence length="218" mass="22591">MLVVVVPPPPPHTSGVKEQEVCSICCREIQGSTLVLLTEKERTSSTSELPLYAHLACCVCASCDTSIGEDTRSTVITAIGGGLVKLLCSPACKAGSKVGSGPCRICGKHTDDGVERNGHPVHRSCVSTCGSCGRAFTPREVELPGLGRTATLAVRADLPDGRVGRHLCVNCAPSLLSCHVCSATLNDGSRTEYALVGAAQRPHCVGCVPAANFTYGAT</sequence>
<dbReference type="EMBL" id="HBGL01006922">
    <property type="protein sequence ID" value="CAD9295344.1"/>
    <property type="molecule type" value="Transcribed_RNA"/>
</dbReference>
<reference evidence="1" key="1">
    <citation type="submission" date="2021-01" db="EMBL/GenBank/DDBJ databases">
        <authorList>
            <person name="Corre E."/>
            <person name="Pelletier E."/>
            <person name="Niang G."/>
            <person name="Scheremetjew M."/>
            <person name="Finn R."/>
            <person name="Kale V."/>
            <person name="Holt S."/>
            <person name="Cochrane G."/>
            <person name="Meng A."/>
            <person name="Brown T."/>
            <person name="Cohen L."/>
        </authorList>
    </citation>
    <scope>NUCLEOTIDE SEQUENCE</scope>
    <source>
        <strain evidence="1">ATCC 50979</strain>
    </source>
</reference>
<proteinExistence type="predicted"/>
<accession>A0A7S1VCJ6</accession>
<protein>
    <submittedName>
        <fullName evidence="1">Uncharacterized protein</fullName>
    </submittedName>
</protein>
<dbReference type="AlphaFoldDB" id="A0A7S1VCJ6"/>